<protein>
    <submittedName>
        <fullName evidence="2">Uncharacterized protein</fullName>
    </submittedName>
</protein>
<dbReference type="AlphaFoldDB" id="A0A0A9G8C3"/>
<sequence>MDHAVVVTREPVRSRVRMRKSHNAQPLRPSATSCHTAPLPPLHRIAVSTEQLQDTVPY</sequence>
<reference evidence="2" key="1">
    <citation type="submission" date="2014-09" db="EMBL/GenBank/DDBJ databases">
        <authorList>
            <person name="Magalhaes I.L.F."/>
            <person name="Oliveira U."/>
            <person name="Santos F.R."/>
            <person name="Vidigal T.H.D.A."/>
            <person name="Brescovit A.D."/>
            <person name="Santos A.J."/>
        </authorList>
    </citation>
    <scope>NUCLEOTIDE SEQUENCE</scope>
    <source>
        <tissue evidence="2">Shoot tissue taken approximately 20 cm above the soil surface</tissue>
    </source>
</reference>
<organism evidence="2">
    <name type="scientific">Arundo donax</name>
    <name type="common">Giant reed</name>
    <name type="synonym">Donax arundinaceus</name>
    <dbReference type="NCBI Taxonomy" id="35708"/>
    <lineage>
        <taxon>Eukaryota</taxon>
        <taxon>Viridiplantae</taxon>
        <taxon>Streptophyta</taxon>
        <taxon>Embryophyta</taxon>
        <taxon>Tracheophyta</taxon>
        <taxon>Spermatophyta</taxon>
        <taxon>Magnoliopsida</taxon>
        <taxon>Liliopsida</taxon>
        <taxon>Poales</taxon>
        <taxon>Poaceae</taxon>
        <taxon>PACMAD clade</taxon>
        <taxon>Arundinoideae</taxon>
        <taxon>Arundineae</taxon>
        <taxon>Arundo</taxon>
    </lineage>
</organism>
<evidence type="ECO:0000313" key="2">
    <source>
        <dbReference type="EMBL" id="JAE21330.1"/>
    </source>
</evidence>
<feature type="region of interest" description="Disordered" evidence="1">
    <location>
        <begin position="1"/>
        <end position="39"/>
    </location>
</feature>
<accession>A0A0A9G8C3</accession>
<name>A0A0A9G8C3_ARUDO</name>
<evidence type="ECO:0000256" key="1">
    <source>
        <dbReference type="SAM" id="MobiDB-lite"/>
    </source>
</evidence>
<dbReference type="EMBL" id="GBRH01176566">
    <property type="protein sequence ID" value="JAE21330.1"/>
    <property type="molecule type" value="Transcribed_RNA"/>
</dbReference>
<reference evidence="2" key="2">
    <citation type="journal article" date="2015" name="Data Brief">
        <title>Shoot transcriptome of the giant reed, Arundo donax.</title>
        <authorList>
            <person name="Barrero R.A."/>
            <person name="Guerrero F.D."/>
            <person name="Moolhuijzen P."/>
            <person name="Goolsby J.A."/>
            <person name="Tidwell J."/>
            <person name="Bellgard S.E."/>
            <person name="Bellgard M.I."/>
        </authorList>
    </citation>
    <scope>NUCLEOTIDE SEQUENCE</scope>
    <source>
        <tissue evidence="2">Shoot tissue taken approximately 20 cm above the soil surface</tissue>
    </source>
</reference>
<proteinExistence type="predicted"/>